<evidence type="ECO:0000256" key="2">
    <source>
        <dbReference type="ARBA" id="ARBA00022679"/>
    </source>
</evidence>
<dbReference type="InterPro" id="IPR002792">
    <property type="entry name" value="TRAM_dom"/>
</dbReference>
<keyword evidence="2 4" id="KW-0808">Transferase</keyword>
<feature type="binding site" evidence="4">
    <location>
        <position position="419"/>
    </location>
    <ligand>
        <name>S-adenosyl-L-methionine</name>
        <dbReference type="ChEBI" id="CHEBI:59789"/>
    </ligand>
</feature>
<evidence type="ECO:0000256" key="1">
    <source>
        <dbReference type="ARBA" id="ARBA00022603"/>
    </source>
</evidence>
<organism evidence="8 9">
    <name type="scientific">Evansella alkalicola</name>
    <dbReference type="NCBI Taxonomy" id="745819"/>
    <lineage>
        <taxon>Bacteria</taxon>
        <taxon>Bacillati</taxon>
        <taxon>Bacillota</taxon>
        <taxon>Bacilli</taxon>
        <taxon>Bacillales</taxon>
        <taxon>Bacillaceae</taxon>
        <taxon>Evansella</taxon>
    </lineage>
</organism>
<dbReference type="Gene3D" id="2.40.50.1070">
    <property type="match status" value="1"/>
</dbReference>
<dbReference type="InterPro" id="IPR030390">
    <property type="entry name" value="MeTrfase_TrmA_AS"/>
</dbReference>
<accession>A0ABS6JWK0</accession>
<keyword evidence="1 4" id="KW-0489">Methyltransferase</keyword>
<keyword evidence="3 4" id="KW-0949">S-adenosyl-L-methionine</keyword>
<feature type="binding site" evidence="4">
    <location>
        <position position="350"/>
    </location>
    <ligand>
        <name>S-adenosyl-L-methionine</name>
        <dbReference type="ChEBI" id="CHEBI:59789"/>
    </ligand>
</feature>
<feature type="binding site" evidence="4">
    <location>
        <position position="371"/>
    </location>
    <ligand>
        <name>S-adenosyl-L-methionine</name>
        <dbReference type="ChEBI" id="CHEBI:59789"/>
    </ligand>
</feature>
<dbReference type="EC" id="2.1.1.190" evidence="8"/>
<evidence type="ECO:0000256" key="3">
    <source>
        <dbReference type="ARBA" id="ARBA00022691"/>
    </source>
</evidence>
<proteinExistence type="inferred from homology"/>
<dbReference type="PANTHER" id="PTHR11061:SF45">
    <property type="match status" value="1"/>
</dbReference>
<comment type="similarity">
    <text evidence="4">Belongs to the class I-like SAM-binding methyltransferase superfamily. RNA M5U methyltransferase family.</text>
</comment>
<feature type="region of interest" description="Disordered" evidence="6">
    <location>
        <begin position="1"/>
        <end position="39"/>
    </location>
</feature>
<feature type="active site" description="Nucleophile" evidence="4">
    <location>
        <position position="446"/>
    </location>
</feature>
<dbReference type="PROSITE" id="PS01230">
    <property type="entry name" value="TRMA_1"/>
    <property type="match status" value="1"/>
</dbReference>
<dbReference type="Gene3D" id="2.40.50.140">
    <property type="entry name" value="Nucleic acid-binding proteins"/>
    <property type="match status" value="1"/>
</dbReference>
<name>A0ABS6JWK0_9BACI</name>
<feature type="binding site" evidence="4">
    <location>
        <position position="321"/>
    </location>
    <ligand>
        <name>S-adenosyl-L-methionine</name>
        <dbReference type="ChEBI" id="CHEBI:59789"/>
    </ligand>
</feature>
<dbReference type="PROSITE" id="PS50926">
    <property type="entry name" value="TRAM"/>
    <property type="match status" value="1"/>
</dbReference>
<dbReference type="InterPro" id="IPR029063">
    <property type="entry name" value="SAM-dependent_MTases_sf"/>
</dbReference>
<gene>
    <name evidence="8" type="primary">rlmD</name>
    <name evidence="8" type="ORF">KS407_15735</name>
</gene>
<dbReference type="GO" id="GO:0032259">
    <property type="term" value="P:methylation"/>
    <property type="evidence" value="ECO:0007669"/>
    <property type="project" value="UniProtKB-KW"/>
</dbReference>
<dbReference type="SUPFAM" id="SSF50249">
    <property type="entry name" value="Nucleic acid-binding proteins"/>
    <property type="match status" value="1"/>
</dbReference>
<evidence type="ECO:0000256" key="5">
    <source>
        <dbReference type="PROSITE-ProRule" id="PRU10015"/>
    </source>
</evidence>
<dbReference type="PANTHER" id="PTHR11061">
    <property type="entry name" value="RNA M5U METHYLTRANSFERASE"/>
    <property type="match status" value="1"/>
</dbReference>
<dbReference type="SUPFAM" id="SSF53335">
    <property type="entry name" value="S-adenosyl-L-methionine-dependent methyltransferases"/>
    <property type="match status" value="1"/>
</dbReference>
<dbReference type="InterPro" id="IPR012340">
    <property type="entry name" value="NA-bd_OB-fold"/>
</dbReference>
<feature type="active site" evidence="5">
    <location>
        <position position="446"/>
    </location>
</feature>
<dbReference type="CDD" id="cd02440">
    <property type="entry name" value="AdoMet_MTases"/>
    <property type="match status" value="1"/>
</dbReference>
<dbReference type="PROSITE" id="PS51687">
    <property type="entry name" value="SAM_MT_RNA_M5U"/>
    <property type="match status" value="1"/>
</dbReference>
<dbReference type="Pfam" id="PF05958">
    <property type="entry name" value="tRNA_U5-meth_tr"/>
    <property type="match status" value="1"/>
</dbReference>
<feature type="domain" description="TRAM" evidence="7">
    <location>
        <begin position="37"/>
        <end position="95"/>
    </location>
</feature>
<evidence type="ECO:0000259" key="7">
    <source>
        <dbReference type="PROSITE" id="PS50926"/>
    </source>
</evidence>
<comment type="caution">
    <text evidence="8">The sequence shown here is derived from an EMBL/GenBank/DDBJ whole genome shotgun (WGS) entry which is preliminary data.</text>
</comment>
<dbReference type="InterPro" id="IPR010280">
    <property type="entry name" value="U5_MeTrfase_fam"/>
</dbReference>
<dbReference type="NCBIfam" id="TIGR00479">
    <property type="entry name" value="rumA"/>
    <property type="match status" value="1"/>
</dbReference>
<dbReference type="Gene3D" id="3.40.50.150">
    <property type="entry name" value="Vaccinia Virus protein VP39"/>
    <property type="match status" value="1"/>
</dbReference>
<keyword evidence="9" id="KW-1185">Reference proteome</keyword>
<evidence type="ECO:0000313" key="9">
    <source>
        <dbReference type="Proteomes" id="UP000790580"/>
    </source>
</evidence>
<feature type="compositionally biased region" description="Basic and acidic residues" evidence="6">
    <location>
        <begin position="20"/>
        <end position="39"/>
    </location>
</feature>
<evidence type="ECO:0000313" key="8">
    <source>
        <dbReference type="EMBL" id="MBU9722868.1"/>
    </source>
</evidence>
<evidence type="ECO:0000256" key="6">
    <source>
        <dbReference type="SAM" id="MobiDB-lite"/>
    </source>
</evidence>
<dbReference type="Proteomes" id="UP000790580">
    <property type="component" value="Unassembled WGS sequence"/>
</dbReference>
<protein>
    <submittedName>
        <fullName evidence="8">23S rRNA (Uracil(1939)-C(5))-methyltransferase RlmD</fullName>
        <ecNumber evidence="8">2.1.1.190</ecNumber>
    </submittedName>
</protein>
<dbReference type="EMBL" id="JAHQCR010000063">
    <property type="protein sequence ID" value="MBU9722868.1"/>
    <property type="molecule type" value="Genomic_DNA"/>
</dbReference>
<dbReference type="GO" id="GO:0008168">
    <property type="term" value="F:methyltransferase activity"/>
    <property type="evidence" value="ECO:0007669"/>
    <property type="project" value="UniProtKB-KW"/>
</dbReference>
<evidence type="ECO:0000256" key="4">
    <source>
        <dbReference type="PROSITE-ProRule" id="PRU01024"/>
    </source>
</evidence>
<dbReference type="Pfam" id="PF01938">
    <property type="entry name" value="TRAM"/>
    <property type="match status" value="1"/>
</dbReference>
<sequence length="489" mass="55055">MAEHKGVSRSNKKQGKQSRNFKESGDRRSSQRHEGVTVKEGQKFPLTIKRMGIDGEGVGFFKRQVVFVPGALPGEEIVCEVTKVKGKFAEGRIVKLRKKSSDRIAPPCPIYEECGGCQLQHLSYEGQLREKRDIVRQAFERYTKINLDKIDFKDTLGMEDPWHYRNKSQMQVGQQGGKVIAGLYSPNSHRLIDLEDCIVQHPQTNKVTNVIKQLAGDMKIPTYNERKRKGVLRTIVTRVGFETGEYQVVLVTATEEIPRVELLIEEIKRRLPDVTSIVQNINPQKTSLIFGDVTKTLYGKDEIEERMSEFRFDLSPRAFFQLNPVQTQKLYHAAKEAAALTGVEKVVDAYCGVGTIGLWLADGAAELRGMDVIKEAIEDAKKNAEVHGVEHAKYVTGKAEVLLPKWEKEGWHPDVVVVDPPRTGLDSVFIETLLRVKPERIVYVSCNPSTLAKNVHELIGAGYKLKSLQPVDMFPHTAQVETVALIELK</sequence>
<reference evidence="8 9" key="1">
    <citation type="submission" date="2021-06" db="EMBL/GenBank/DDBJ databases">
        <title>Bacillus sp. RD4P76, an endophyte from a halophyte.</title>
        <authorList>
            <person name="Sun J.-Q."/>
        </authorList>
    </citation>
    <scope>NUCLEOTIDE SEQUENCE [LARGE SCALE GENOMIC DNA]</scope>
    <source>
        <strain evidence="8 9">JCM 17098</strain>
    </source>
</reference>